<keyword evidence="2" id="KW-1185">Reference proteome</keyword>
<evidence type="ECO:0000313" key="1">
    <source>
        <dbReference type="EMBL" id="WZL70807.1"/>
    </source>
</evidence>
<organism evidence="1 2">
    <name type="scientific">Defluviitalea saccharophila</name>
    <dbReference type="NCBI Taxonomy" id="879970"/>
    <lineage>
        <taxon>Bacteria</taxon>
        <taxon>Bacillati</taxon>
        <taxon>Bacillota</taxon>
        <taxon>Clostridia</taxon>
        <taxon>Lachnospirales</taxon>
        <taxon>Defluviitaleaceae</taxon>
        <taxon>Defluviitalea</taxon>
    </lineage>
</organism>
<protein>
    <submittedName>
        <fullName evidence="1">DUF2164 domain-containing protein</fullName>
    </submittedName>
</protein>
<name>A0ABZ2Y641_9FIRM</name>
<dbReference type="InterPro" id="IPR018680">
    <property type="entry name" value="DUF2164"/>
</dbReference>
<evidence type="ECO:0000313" key="2">
    <source>
        <dbReference type="Proteomes" id="UP001486565"/>
    </source>
</evidence>
<accession>A0ABZ2Y641</accession>
<dbReference type="RefSeq" id="WP_341877764.1">
    <property type="nucleotide sequence ID" value="NZ_CP121687.1"/>
</dbReference>
<gene>
    <name evidence="1" type="ORF">QBE51_04605</name>
</gene>
<dbReference type="Pfam" id="PF09932">
    <property type="entry name" value="DUF2164"/>
    <property type="match status" value="1"/>
</dbReference>
<reference evidence="1 2" key="1">
    <citation type="submission" date="2023-03" db="EMBL/GenBank/DDBJ databases">
        <title>Novel Species.</title>
        <authorList>
            <person name="Ma S."/>
        </authorList>
    </citation>
    <scope>NUCLEOTIDE SEQUENCE [LARGE SCALE GENOMIC DNA]</scope>
    <source>
        <strain evidence="1 2">LIND6LT2</strain>
    </source>
</reference>
<dbReference type="Proteomes" id="UP001486565">
    <property type="component" value="Chromosome"/>
</dbReference>
<proteinExistence type="predicted"/>
<sequence>MKNKQKIKFTKEQKQEMINLIKEYFYQERDEDLGDLAADMILTFFIEKLAPGIYNQGVEDAYAFMSDKLQDVFEIQMNTDI</sequence>
<dbReference type="EMBL" id="CP121687">
    <property type="protein sequence ID" value="WZL70807.1"/>
    <property type="molecule type" value="Genomic_DNA"/>
</dbReference>